<evidence type="ECO:0000259" key="1">
    <source>
        <dbReference type="Pfam" id="PF13456"/>
    </source>
</evidence>
<reference evidence="2 3" key="2">
    <citation type="journal article" date="2017" name="Front. Plant Sci.">
        <title>Gene Classification and Mining of Molecular Markers Useful in Red Clover (Trifolium pratense) Breeding.</title>
        <authorList>
            <person name="Istvanek J."/>
            <person name="Dluhosova J."/>
            <person name="Dluhos P."/>
            <person name="Patkova L."/>
            <person name="Nedelnik J."/>
            <person name="Repkova J."/>
        </authorList>
    </citation>
    <scope>NUCLEOTIDE SEQUENCE [LARGE SCALE GENOMIC DNA]</scope>
    <source>
        <strain evidence="3">cv. Tatra</strain>
        <tissue evidence="2">Young leaves</tissue>
    </source>
</reference>
<accession>A0A2K3P0B1</accession>
<gene>
    <name evidence="2" type="ORF">L195_g005267</name>
</gene>
<evidence type="ECO:0000313" key="3">
    <source>
        <dbReference type="Proteomes" id="UP000236291"/>
    </source>
</evidence>
<dbReference type="InterPro" id="IPR036397">
    <property type="entry name" value="RNaseH_sf"/>
</dbReference>
<comment type="caution">
    <text evidence="2">The sequence shown here is derived from an EMBL/GenBank/DDBJ whole genome shotgun (WGS) entry which is preliminary data.</text>
</comment>
<sequence>MFNKHVPSVIRNMQQTQSPSLGWYKCNIDAFFSVQRNKVGIEMCTRDNQGLLSVLKWVNDLQQHNIDFEMDSKRVLDCLYGDKMNVSELAVVINDCRCLLTSDVNFHVKFIMRQTNEVVHSLARVASPIFN</sequence>
<dbReference type="GO" id="GO:0004523">
    <property type="term" value="F:RNA-DNA hybrid ribonuclease activity"/>
    <property type="evidence" value="ECO:0007669"/>
    <property type="project" value="InterPro"/>
</dbReference>
<dbReference type="InterPro" id="IPR002156">
    <property type="entry name" value="RNaseH_domain"/>
</dbReference>
<dbReference type="Gene3D" id="3.30.420.10">
    <property type="entry name" value="Ribonuclease H-like superfamily/Ribonuclease H"/>
    <property type="match status" value="1"/>
</dbReference>
<dbReference type="GO" id="GO:0003676">
    <property type="term" value="F:nucleic acid binding"/>
    <property type="evidence" value="ECO:0007669"/>
    <property type="project" value="InterPro"/>
</dbReference>
<organism evidence="2 3">
    <name type="scientific">Trifolium pratense</name>
    <name type="common">Red clover</name>
    <dbReference type="NCBI Taxonomy" id="57577"/>
    <lineage>
        <taxon>Eukaryota</taxon>
        <taxon>Viridiplantae</taxon>
        <taxon>Streptophyta</taxon>
        <taxon>Embryophyta</taxon>
        <taxon>Tracheophyta</taxon>
        <taxon>Spermatophyta</taxon>
        <taxon>Magnoliopsida</taxon>
        <taxon>eudicotyledons</taxon>
        <taxon>Gunneridae</taxon>
        <taxon>Pentapetalae</taxon>
        <taxon>rosids</taxon>
        <taxon>fabids</taxon>
        <taxon>Fabales</taxon>
        <taxon>Fabaceae</taxon>
        <taxon>Papilionoideae</taxon>
        <taxon>50 kb inversion clade</taxon>
        <taxon>NPAAA clade</taxon>
        <taxon>Hologalegina</taxon>
        <taxon>IRL clade</taxon>
        <taxon>Trifolieae</taxon>
        <taxon>Trifolium</taxon>
    </lineage>
</organism>
<dbReference type="InterPro" id="IPR052929">
    <property type="entry name" value="RNase_H-like_EbsB-rel"/>
</dbReference>
<dbReference type="PANTHER" id="PTHR47074">
    <property type="entry name" value="BNAC02G40300D PROTEIN"/>
    <property type="match status" value="1"/>
</dbReference>
<dbReference type="AlphaFoldDB" id="A0A2K3P0B1"/>
<dbReference type="Proteomes" id="UP000236291">
    <property type="component" value="Unassembled WGS sequence"/>
</dbReference>
<evidence type="ECO:0000313" key="2">
    <source>
        <dbReference type="EMBL" id="PNY08735.1"/>
    </source>
</evidence>
<reference evidence="2 3" key="1">
    <citation type="journal article" date="2014" name="Am. J. Bot.">
        <title>Genome assembly and annotation for red clover (Trifolium pratense; Fabaceae).</title>
        <authorList>
            <person name="Istvanek J."/>
            <person name="Jaros M."/>
            <person name="Krenek A."/>
            <person name="Repkova J."/>
        </authorList>
    </citation>
    <scope>NUCLEOTIDE SEQUENCE [LARGE SCALE GENOMIC DNA]</scope>
    <source>
        <strain evidence="3">cv. Tatra</strain>
        <tissue evidence="2">Young leaves</tissue>
    </source>
</reference>
<dbReference type="Pfam" id="PF13456">
    <property type="entry name" value="RVT_3"/>
    <property type="match status" value="1"/>
</dbReference>
<name>A0A2K3P0B1_TRIPR</name>
<dbReference type="PANTHER" id="PTHR47074:SF48">
    <property type="entry name" value="POLYNUCLEOTIDYL TRANSFERASE, RIBONUCLEASE H-LIKE SUPERFAMILY PROTEIN"/>
    <property type="match status" value="1"/>
</dbReference>
<protein>
    <submittedName>
        <fullName evidence="2">Cytochrome p450</fullName>
    </submittedName>
</protein>
<feature type="domain" description="RNase H type-1" evidence="1">
    <location>
        <begin position="48"/>
        <end position="125"/>
    </location>
</feature>
<proteinExistence type="predicted"/>
<dbReference type="EMBL" id="ASHM01002702">
    <property type="protein sequence ID" value="PNY08735.1"/>
    <property type="molecule type" value="Genomic_DNA"/>
</dbReference>